<feature type="compositionally biased region" description="Acidic residues" evidence="1">
    <location>
        <begin position="45"/>
        <end position="75"/>
    </location>
</feature>
<feature type="region of interest" description="Disordered" evidence="1">
    <location>
        <begin position="10"/>
        <end position="106"/>
    </location>
</feature>
<gene>
    <name evidence="3" type="ORF">Tco_1017407</name>
</gene>
<feature type="signal peptide" evidence="2">
    <location>
        <begin position="1"/>
        <end position="16"/>
    </location>
</feature>
<evidence type="ECO:0000256" key="1">
    <source>
        <dbReference type="SAM" id="MobiDB-lite"/>
    </source>
</evidence>
<protein>
    <submittedName>
        <fullName evidence="3">Uncharacterized protein</fullName>
    </submittedName>
</protein>
<dbReference type="Proteomes" id="UP001151760">
    <property type="component" value="Unassembled WGS sequence"/>
</dbReference>
<evidence type="ECO:0000256" key="2">
    <source>
        <dbReference type="SAM" id="SignalP"/>
    </source>
</evidence>
<comment type="caution">
    <text evidence="3">The sequence shown here is derived from an EMBL/GenBank/DDBJ whole genome shotgun (WGS) entry which is preliminary data.</text>
</comment>
<sequence>MLNILLVGFHLSPTEAPPSPDYVTGPKYPPPPDFVPKPVYLEFMPPEDEEDDGDDKDESSDDEDDDDVDIEEDKEEEHPALADSTTIALPGVDYAPSAEETKPFETETSQCATRKFAPTTSVFYPRYC</sequence>
<dbReference type="EMBL" id="BQNB010017671">
    <property type="protein sequence ID" value="GJT65927.1"/>
    <property type="molecule type" value="Genomic_DNA"/>
</dbReference>
<evidence type="ECO:0000313" key="3">
    <source>
        <dbReference type="EMBL" id="GJT65927.1"/>
    </source>
</evidence>
<keyword evidence="2" id="KW-0732">Signal</keyword>
<accession>A0ABQ5FRE1</accession>
<reference evidence="3" key="1">
    <citation type="journal article" date="2022" name="Int. J. Mol. Sci.">
        <title>Draft Genome of Tanacetum Coccineum: Genomic Comparison of Closely Related Tanacetum-Family Plants.</title>
        <authorList>
            <person name="Yamashiro T."/>
            <person name="Shiraishi A."/>
            <person name="Nakayama K."/>
            <person name="Satake H."/>
        </authorList>
    </citation>
    <scope>NUCLEOTIDE SEQUENCE</scope>
</reference>
<proteinExistence type="predicted"/>
<name>A0ABQ5FRE1_9ASTR</name>
<feature type="chain" id="PRO_5045787781" evidence="2">
    <location>
        <begin position="17"/>
        <end position="128"/>
    </location>
</feature>
<organism evidence="3 4">
    <name type="scientific">Tanacetum coccineum</name>
    <dbReference type="NCBI Taxonomy" id="301880"/>
    <lineage>
        <taxon>Eukaryota</taxon>
        <taxon>Viridiplantae</taxon>
        <taxon>Streptophyta</taxon>
        <taxon>Embryophyta</taxon>
        <taxon>Tracheophyta</taxon>
        <taxon>Spermatophyta</taxon>
        <taxon>Magnoliopsida</taxon>
        <taxon>eudicotyledons</taxon>
        <taxon>Gunneridae</taxon>
        <taxon>Pentapetalae</taxon>
        <taxon>asterids</taxon>
        <taxon>campanulids</taxon>
        <taxon>Asterales</taxon>
        <taxon>Asteraceae</taxon>
        <taxon>Asteroideae</taxon>
        <taxon>Anthemideae</taxon>
        <taxon>Anthemidinae</taxon>
        <taxon>Tanacetum</taxon>
    </lineage>
</organism>
<evidence type="ECO:0000313" key="4">
    <source>
        <dbReference type="Proteomes" id="UP001151760"/>
    </source>
</evidence>
<keyword evidence="4" id="KW-1185">Reference proteome</keyword>
<reference evidence="3" key="2">
    <citation type="submission" date="2022-01" db="EMBL/GenBank/DDBJ databases">
        <authorList>
            <person name="Yamashiro T."/>
            <person name="Shiraishi A."/>
            <person name="Satake H."/>
            <person name="Nakayama K."/>
        </authorList>
    </citation>
    <scope>NUCLEOTIDE SEQUENCE</scope>
</reference>